<comment type="caution">
    <text evidence="2">The sequence shown here is derived from an EMBL/GenBank/DDBJ whole genome shotgun (WGS) entry which is preliminary data.</text>
</comment>
<dbReference type="InterPro" id="IPR036390">
    <property type="entry name" value="WH_DNA-bd_sf"/>
</dbReference>
<dbReference type="InterPro" id="IPR027395">
    <property type="entry name" value="WH_DNA-bd_dom"/>
</dbReference>
<gene>
    <name evidence="2" type="ORF">CCE02nite_23430</name>
</gene>
<name>A0A1G7KEX0_CELCE</name>
<protein>
    <submittedName>
        <fullName evidence="2">Transcriptional regulator</fullName>
    </submittedName>
</protein>
<accession>A0A1G7KEX0</accession>
<evidence type="ECO:0000259" key="1">
    <source>
        <dbReference type="SMART" id="SM00418"/>
    </source>
</evidence>
<dbReference type="RefSeq" id="WP_024839188.1">
    <property type="nucleotide sequence ID" value="NZ_BJNZ01000014.1"/>
</dbReference>
<dbReference type="SUPFAM" id="SSF46785">
    <property type="entry name" value="Winged helix' DNA-binding domain"/>
    <property type="match status" value="1"/>
</dbReference>
<dbReference type="EMBL" id="BJNZ01000014">
    <property type="protein sequence ID" value="GED10344.1"/>
    <property type="molecule type" value="Genomic_DNA"/>
</dbReference>
<sequence length="113" mass="12442">MSHPRKGLDALIHSPVRFSILAALANVESADFRFLADLVELSDSSLSQALTALSDAGLVEIRKEAAGRRTRTWVRISDRGLDAFRQHVRTLEQIARTGAIEPRPDPTPRDTAP</sequence>
<dbReference type="PANTHER" id="PTHR37318:SF1">
    <property type="entry name" value="BSL7504 PROTEIN"/>
    <property type="match status" value="1"/>
</dbReference>
<dbReference type="Pfam" id="PF13601">
    <property type="entry name" value="HTH_34"/>
    <property type="match status" value="1"/>
</dbReference>
<dbReference type="Gene3D" id="1.10.10.10">
    <property type="entry name" value="Winged helix-like DNA-binding domain superfamily/Winged helix DNA-binding domain"/>
    <property type="match status" value="1"/>
</dbReference>
<proteinExistence type="predicted"/>
<evidence type="ECO:0000313" key="3">
    <source>
        <dbReference type="Proteomes" id="UP000316659"/>
    </source>
</evidence>
<dbReference type="InterPro" id="IPR001845">
    <property type="entry name" value="HTH_ArsR_DNA-bd_dom"/>
</dbReference>
<dbReference type="eggNOG" id="COG1846">
    <property type="taxonomic scope" value="Bacteria"/>
</dbReference>
<dbReference type="AlphaFoldDB" id="A0A1G7KEX0"/>
<evidence type="ECO:0000313" key="2">
    <source>
        <dbReference type="EMBL" id="GED10344.1"/>
    </source>
</evidence>
<organism evidence="2 3">
    <name type="scientific">Cellulosimicrobium cellulans</name>
    <name type="common">Arthrobacter luteus</name>
    <dbReference type="NCBI Taxonomy" id="1710"/>
    <lineage>
        <taxon>Bacteria</taxon>
        <taxon>Bacillati</taxon>
        <taxon>Actinomycetota</taxon>
        <taxon>Actinomycetes</taxon>
        <taxon>Micrococcales</taxon>
        <taxon>Promicromonosporaceae</taxon>
        <taxon>Cellulosimicrobium</taxon>
    </lineage>
</organism>
<dbReference type="SMART" id="SM00418">
    <property type="entry name" value="HTH_ARSR"/>
    <property type="match status" value="1"/>
</dbReference>
<dbReference type="PANTHER" id="PTHR37318">
    <property type="entry name" value="BSL7504 PROTEIN"/>
    <property type="match status" value="1"/>
</dbReference>
<dbReference type="GO" id="GO:0003700">
    <property type="term" value="F:DNA-binding transcription factor activity"/>
    <property type="evidence" value="ECO:0007669"/>
    <property type="project" value="InterPro"/>
</dbReference>
<reference evidence="2 3" key="1">
    <citation type="submission" date="2019-06" db="EMBL/GenBank/DDBJ databases">
        <title>Whole genome shotgun sequence of Cellulosimicrobium cellulans NBRC 15516.</title>
        <authorList>
            <person name="Hosoyama A."/>
            <person name="Uohara A."/>
            <person name="Ohji S."/>
            <person name="Ichikawa N."/>
        </authorList>
    </citation>
    <scope>NUCLEOTIDE SEQUENCE [LARGE SCALE GENOMIC DNA]</scope>
    <source>
        <strain evidence="2 3">NBRC 15516</strain>
    </source>
</reference>
<dbReference type="Proteomes" id="UP000316659">
    <property type="component" value="Unassembled WGS sequence"/>
</dbReference>
<dbReference type="InterPro" id="IPR036388">
    <property type="entry name" value="WH-like_DNA-bd_sf"/>
</dbReference>
<feature type="domain" description="HTH arsR-type" evidence="1">
    <location>
        <begin position="6"/>
        <end position="89"/>
    </location>
</feature>